<keyword evidence="2" id="KW-1185">Reference proteome</keyword>
<evidence type="ECO:0000313" key="1">
    <source>
        <dbReference type="EMBL" id="KAI4355003.1"/>
    </source>
</evidence>
<gene>
    <name evidence="1" type="ORF">L6164_003822</name>
</gene>
<reference evidence="1 2" key="1">
    <citation type="journal article" date="2022" name="DNA Res.">
        <title>Chromosomal-level genome assembly of the orchid tree Bauhinia variegata (Leguminosae; Cercidoideae) supports the allotetraploid origin hypothesis of Bauhinia.</title>
        <authorList>
            <person name="Zhong Y."/>
            <person name="Chen Y."/>
            <person name="Zheng D."/>
            <person name="Pang J."/>
            <person name="Liu Y."/>
            <person name="Luo S."/>
            <person name="Meng S."/>
            <person name="Qian L."/>
            <person name="Wei D."/>
            <person name="Dai S."/>
            <person name="Zhou R."/>
        </authorList>
    </citation>
    <scope>NUCLEOTIDE SEQUENCE [LARGE SCALE GENOMIC DNA]</scope>
    <source>
        <strain evidence="1">BV-YZ2020</strain>
    </source>
</reference>
<dbReference type="EMBL" id="CM039427">
    <property type="protein sequence ID" value="KAI4355003.1"/>
    <property type="molecule type" value="Genomic_DNA"/>
</dbReference>
<name>A0ACB9Q2J0_BAUVA</name>
<accession>A0ACB9Q2J0</accession>
<sequence>MAALELTVLSGENLSINRRPLSSEKPYVVVWIESTVCCTTKLATQGGSNPWWNEKFLVDMPMHATFIIFDVQCKTRTGVKSVGAARVQVSEFLGGIVPDSFLKFLSYRLRDKQGTRNGIINFSVRVQPSPGCLPLIPKPAEGMGAVNEKRPHGFQMPLVPMDEQSSDGAVAGVPIF</sequence>
<protein>
    <submittedName>
        <fullName evidence="1">Uncharacterized protein</fullName>
    </submittedName>
</protein>
<dbReference type="Proteomes" id="UP000828941">
    <property type="component" value="Chromosome 2"/>
</dbReference>
<organism evidence="1 2">
    <name type="scientific">Bauhinia variegata</name>
    <name type="common">Purple orchid tree</name>
    <name type="synonym">Phanera variegata</name>
    <dbReference type="NCBI Taxonomy" id="167791"/>
    <lineage>
        <taxon>Eukaryota</taxon>
        <taxon>Viridiplantae</taxon>
        <taxon>Streptophyta</taxon>
        <taxon>Embryophyta</taxon>
        <taxon>Tracheophyta</taxon>
        <taxon>Spermatophyta</taxon>
        <taxon>Magnoliopsida</taxon>
        <taxon>eudicotyledons</taxon>
        <taxon>Gunneridae</taxon>
        <taxon>Pentapetalae</taxon>
        <taxon>rosids</taxon>
        <taxon>fabids</taxon>
        <taxon>Fabales</taxon>
        <taxon>Fabaceae</taxon>
        <taxon>Cercidoideae</taxon>
        <taxon>Cercideae</taxon>
        <taxon>Bauhiniinae</taxon>
        <taxon>Bauhinia</taxon>
    </lineage>
</organism>
<proteinExistence type="predicted"/>
<evidence type="ECO:0000313" key="2">
    <source>
        <dbReference type="Proteomes" id="UP000828941"/>
    </source>
</evidence>
<comment type="caution">
    <text evidence="1">The sequence shown here is derived from an EMBL/GenBank/DDBJ whole genome shotgun (WGS) entry which is preliminary data.</text>
</comment>